<dbReference type="Gene3D" id="6.10.250.980">
    <property type="match status" value="1"/>
</dbReference>
<comment type="subcellular location">
    <subcellularLocation>
        <location evidence="1">Nucleus</location>
    </subcellularLocation>
</comment>
<protein>
    <submittedName>
        <fullName evidence="9">Uncharacterized protein</fullName>
    </submittedName>
</protein>
<evidence type="ECO:0000256" key="3">
    <source>
        <dbReference type="ARBA" id="ARBA00023125"/>
    </source>
</evidence>
<sequence>MDESPEKTEKVSSSNRRNNKPLMEKRRRQRINDCLVQLKSLVLQAMNKDTTQYSKLEKADILEMTVKHLKMVQRQQMNVAMTSDPNMISRYRAGFNECAAEIARYLDSVNGGNPELKTRVMGYLANSMMQFPVIPVYQGVPYHMQITSPVTSQQAFGQLSMPVASSTPYPQHYHQREHFHVTSKREIKPQPLSISPIKTEPTHGDVQQRNVHAPSPVRRVPSPCDSDSGLSDSSNSFSHDENGNYSHFNVNGQQARLDTDHRMHSRTEQFRHEPSPPHDYVTGRRTSPKRPCEDGVDLMSNKRVRANTGDVNFANERQFGRNGDVESMWRPW</sequence>
<feature type="domain" description="Orange" evidence="8">
    <location>
        <begin position="91"/>
        <end position="124"/>
    </location>
</feature>
<proteinExistence type="predicted"/>
<keyword evidence="2" id="KW-0805">Transcription regulation</keyword>
<feature type="compositionally biased region" description="Basic and acidic residues" evidence="6">
    <location>
        <begin position="1"/>
        <end position="10"/>
    </location>
</feature>
<dbReference type="CDD" id="cd11459">
    <property type="entry name" value="bHLH-O_HES1_4"/>
    <property type="match status" value="1"/>
</dbReference>
<dbReference type="GO" id="GO:0005634">
    <property type="term" value="C:nucleus"/>
    <property type="evidence" value="ECO:0007669"/>
    <property type="project" value="UniProtKB-SubCell"/>
</dbReference>
<reference evidence="9" key="1">
    <citation type="journal article" date="2019" name="bioRxiv">
        <title>The Genome of the Zebra Mussel, Dreissena polymorpha: A Resource for Invasive Species Research.</title>
        <authorList>
            <person name="McCartney M.A."/>
            <person name="Auch B."/>
            <person name="Kono T."/>
            <person name="Mallez S."/>
            <person name="Zhang Y."/>
            <person name="Obille A."/>
            <person name="Becker A."/>
            <person name="Abrahante J.E."/>
            <person name="Garbe J."/>
            <person name="Badalamenti J.P."/>
            <person name="Herman A."/>
            <person name="Mangelson H."/>
            <person name="Liachko I."/>
            <person name="Sullivan S."/>
            <person name="Sone E.D."/>
            <person name="Koren S."/>
            <person name="Silverstein K.A.T."/>
            <person name="Beckman K.B."/>
            <person name="Gohl D.M."/>
        </authorList>
    </citation>
    <scope>NUCLEOTIDE SEQUENCE</scope>
    <source>
        <strain evidence="9">Duluth1</strain>
        <tissue evidence="9">Whole animal</tissue>
    </source>
</reference>
<name>A0A9D4GJ53_DREPO</name>
<evidence type="ECO:0000313" key="10">
    <source>
        <dbReference type="Proteomes" id="UP000828390"/>
    </source>
</evidence>
<dbReference type="InterPro" id="IPR050370">
    <property type="entry name" value="HES_HEY"/>
</dbReference>
<feature type="compositionally biased region" description="Basic and acidic residues" evidence="6">
    <location>
        <begin position="264"/>
        <end position="276"/>
    </location>
</feature>
<feature type="region of interest" description="Disordered" evidence="6">
    <location>
        <begin position="264"/>
        <end position="296"/>
    </location>
</feature>
<evidence type="ECO:0000256" key="6">
    <source>
        <dbReference type="SAM" id="MobiDB-lite"/>
    </source>
</evidence>
<dbReference type="GO" id="GO:0003677">
    <property type="term" value="F:DNA binding"/>
    <property type="evidence" value="ECO:0007669"/>
    <property type="project" value="UniProtKB-KW"/>
</dbReference>
<dbReference type="PROSITE" id="PS50888">
    <property type="entry name" value="BHLH"/>
    <property type="match status" value="1"/>
</dbReference>
<comment type="caution">
    <text evidence="9">The sequence shown here is derived from an EMBL/GenBank/DDBJ whole genome shotgun (WGS) entry which is preliminary data.</text>
</comment>
<dbReference type="InterPro" id="IPR003650">
    <property type="entry name" value="Orange_dom"/>
</dbReference>
<dbReference type="GO" id="GO:0006355">
    <property type="term" value="P:regulation of DNA-templated transcription"/>
    <property type="evidence" value="ECO:0007669"/>
    <property type="project" value="InterPro"/>
</dbReference>
<dbReference type="OrthoDB" id="6085656at2759"/>
<dbReference type="InterPro" id="IPR036638">
    <property type="entry name" value="HLH_DNA-bd_sf"/>
</dbReference>
<organism evidence="9 10">
    <name type="scientific">Dreissena polymorpha</name>
    <name type="common">Zebra mussel</name>
    <name type="synonym">Mytilus polymorpha</name>
    <dbReference type="NCBI Taxonomy" id="45954"/>
    <lineage>
        <taxon>Eukaryota</taxon>
        <taxon>Metazoa</taxon>
        <taxon>Spiralia</taxon>
        <taxon>Lophotrochozoa</taxon>
        <taxon>Mollusca</taxon>
        <taxon>Bivalvia</taxon>
        <taxon>Autobranchia</taxon>
        <taxon>Heteroconchia</taxon>
        <taxon>Euheterodonta</taxon>
        <taxon>Imparidentia</taxon>
        <taxon>Neoheterodontei</taxon>
        <taxon>Myida</taxon>
        <taxon>Dreissenoidea</taxon>
        <taxon>Dreissenidae</taxon>
        <taxon>Dreissena</taxon>
    </lineage>
</organism>
<dbReference type="SMART" id="SM00353">
    <property type="entry name" value="HLH"/>
    <property type="match status" value="1"/>
</dbReference>
<dbReference type="SUPFAM" id="SSF158457">
    <property type="entry name" value="Orange domain-like"/>
    <property type="match status" value="1"/>
</dbReference>
<keyword evidence="4" id="KW-0804">Transcription</keyword>
<dbReference type="InterPro" id="IPR011598">
    <property type="entry name" value="bHLH_dom"/>
</dbReference>
<feature type="region of interest" description="Disordered" evidence="6">
    <location>
        <begin position="176"/>
        <end position="245"/>
    </location>
</feature>
<evidence type="ECO:0000256" key="5">
    <source>
        <dbReference type="ARBA" id="ARBA00023242"/>
    </source>
</evidence>
<keyword evidence="5" id="KW-0539">Nucleus</keyword>
<evidence type="ECO:0000256" key="4">
    <source>
        <dbReference type="ARBA" id="ARBA00023163"/>
    </source>
</evidence>
<evidence type="ECO:0000259" key="8">
    <source>
        <dbReference type="PROSITE" id="PS51054"/>
    </source>
</evidence>
<evidence type="ECO:0000256" key="2">
    <source>
        <dbReference type="ARBA" id="ARBA00023015"/>
    </source>
</evidence>
<dbReference type="PANTHER" id="PTHR10985">
    <property type="entry name" value="BASIC HELIX-LOOP-HELIX TRANSCRIPTION FACTOR, HES-RELATED"/>
    <property type="match status" value="1"/>
</dbReference>
<reference evidence="9" key="2">
    <citation type="submission" date="2020-11" db="EMBL/GenBank/DDBJ databases">
        <authorList>
            <person name="McCartney M.A."/>
            <person name="Auch B."/>
            <person name="Kono T."/>
            <person name="Mallez S."/>
            <person name="Becker A."/>
            <person name="Gohl D.M."/>
            <person name="Silverstein K.A.T."/>
            <person name="Koren S."/>
            <person name="Bechman K.B."/>
            <person name="Herman A."/>
            <person name="Abrahante J.E."/>
            <person name="Garbe J."/>
        </authorList>
    </citation>
    <scope>NUCLEOTIDE SEQUENCE</scope>
    <source>
        <strain evidence="9">Duluth1</strain>
        <tissue evidence="9">Whole animal</tissue>
    </source>
</reference>
<dbReference type="SMART" id="SM00511">
    <property type="entry name" value="ORANGE"/>
    <property type="match status" value="1"/>
</dbReference>
<dbReference type="AlphaFoldDB" id="A0A9D4GJ53"/>
<evidence type="ECO:0000259" key="7">
    <source>
        <dbReference type="PROSITE" id="PS50888"/>
    </source>
</evidence>
<dbReference type="SUPFAM" id="SSF47459">
    <property type="entry name" value="HLH, helix-loop-helix DNA-binding domain"/>
    <property type="match status" value="1"/>
</dbReference>
<feature type="compositionally biased region" description="Basic and acidic residues" evidence="6">
    <location>
        <begin position="176"/>
        <end position="188"/>
    </location>
</feature>
<dbReference type="FunFam" id="4.10.280.10:FF:000009">
    <property type="entry name" value="Transcription factor HES-1"/>
    <property type="match status" value="1"/>
</dbReference>
<keyword evidence="10" id="KW-1185">Reference proteome</keyword>
<dbReference type="Gene3D" id="4.10.280.10">
    <property type="entry name" value="Helix-loop-helix DNA-binding domain"/>
    <property type="match status" value="1"/>
</dbReference>
<evidence type="ECO:0000256" key="1">
    <source>
        <dbReference type="ARBA" id="ARBA00004123"/>
    </source>
</evidence>
<gene>
    <name evidence="9" type="ORF">DPMN_119654</name>
</gene>
<feature type="compositionally biased region" description="Low complexity" evidence="6">
    <location>
        <begin position="222"/>
        <end position="237"/>
    </location>
</feature>
<dbReference type="GO" id="GO:0046983">
    <property type="term" value="F:protein dimerization activity"/>
    <property type="evidence" value="ECO:0007669"/>
    <property type="project" value="InterPro"/>
</dbReference>
<dbReference type="EMBL" id="JAIWYP010000005">
    <property type="protein sequence ID" value="KAH3818065.1"/>
    <property type="molecule type" value="Genomic_DNA"/>
</dbReference>
<evidence type="ECO:0000313" key="9">
    <source>
        <dbReference type="EMBL" id="KAH3818065.1"/>
    </source>
</evidence>
<feature type="region of interest" description="Disordered" evidence="6">
    <location>
        <begin position="1"/>
        <end position="28"/>
    </location>
</feature>
<accession>A0A9D4GJ53</accession>
<dbReference type="Pfam" id="PF07527">
    <property type="entry name" value="Hairy_orange"/>
    <property type="match status" value="1"/>
</dbReference>
<dbReference type="Pfam" id="PF00010">
    <property type="entry name" value="HLH"/>
    <property type="match status" value="1"/>
</dbReference>
<feature type="domain" description="BHLH" evidence="7">
    <location>
        <begin position="15"/>
        <end position="72"/>
    </location>
</feature>
<dbReference type="Proteomes" id="UP000828390">
    <property type="component" value="Unassembled WGS sequence"/>
</dbReference>
<dbReference type="PROSITE" id="PS51054">
    <property type="entry name" value="ORANGE"/>
    <property type="match status" value="1"/>
</dbReference>
<keyword evidence="3" id="KW-0238">DNA-binding</keyword>